<dbReference type="Proteomes" id="UP000189055">
    <property type="component" value="Chromosome"/>
</dbReference>
<protein>
    <submittedName>
        <fullName evidence="4">Histidine kinase</fullName>
    </submittedName>
</protein>
<organism evidence="4 5">
    <name type="scientific">Acetobacter persici</name>
    <dbReference type="NCBI Taxonomy" id="1076596"/>
    <lineage>
        <taxon>Bacteria</taxon>
        <taxon>Pseudomonadati</taxon>
        <taxon>Pseudomonadota</taxon>
        <taxon>Alphaproteobacteria</taxon>
        <taxon>Acetobacterales</taxon>
        <taxon>Acetobacteraceae</taxon>
        <taxon>Acetobacter</taxon>
    </lineage>
</organism>
<evidence type="ECO:0000313" key="5">
    <source>
        <dbReference type="Proteomes" id="UP000189055"/>
    </source>
</evidence>
<keyword evidence="2" id="KW-1134">Transmembrane beta strand</keyword>
<dbReference type="Pfam" id="PF02321">
    <property type="entry name" value="OEP"/>
    <property type="match status" value="2"/>
</dbReference>
<keyword evidence="2" id="KW-0812">Transmembrane</keyword>
<dbReference type="STRING" id="1076596.A0U91_09255"/>
<dbReference type="InterPro" id="IPR010131">
    <property type="entry name" value="MdtP/NodT-like"/>
</dbReference>
<dbReference type="SUPFAM" id="SSF56954">
    <property type="entry name" value="Outer membrane efflux proteins (OEP)"/>
    <property type="match status" value="1"/>
</dbReference>
<dbReference type="AlphaFoldDB" id="A0A1U9LF16"/>
<keyword evidence="2" id="KW-0472">Membrane</keyword>
<proteinExistence type="inferred from homology"/>
<feature type="chain" id="PRO_5011821806" evidence="2">
    <location>
        <begin position="21"/>
        <end position="512"/>
    </location>
</feature>
<dbReference type="GO" id="GO:0016301">
    <property type="term" value="F:kinase activity"/>
    <property type="evidence" value="ECO:0007669"/>
    <property type="project" value="UniProtKB-KW"/>
</dbReference>
<dbReference type="KEGG" id="aper:A0U91_09255"/>
<comment type="subcellular location">
    <subcellularLocation>
        <location evidence="2">Cell membrane</location>
        <topology evidence="2">Lipid-anchor</topology>
    </subcellularLocation>
</comment>
<dbReference type="EMBL" id="CP014687">
    <property type="protein sequence ID" value="AQT05055.1"/>
    <property type="molecule type" value="Genomic_DNA"/>
</dbReference>
<dbReference type="GO" id="GO:0015562">
    <property type="term" value="F:efflux transmembrane transporter activity"/>
    <property type="evidence" value="ECO:0007669"/>
    <property type="project" value="InterPro"/>
</dbReference>
<keyword evidence="2" id="KW-0449">Lipoprotein</keyword>
<comment type="similarity">
    <text evidence="1 2">Belongs to the outer membrane factor (OMF) (TC 1.B.17) family.</text>
</comment>
<evidence type="ECO:0000256" key="1">
    <source>
        <dbReference type="ARBA" id="ARBA00007613"/>
    </source>
</evidence>
<sequence length="512" mass="54436">MMRKNLMLCAATALALSGCAVGPDFKKPAPPAPTAYGQAGKGSTTQPVSGSADAAAAGPQSVVQVFRPGQDIPAQWWALFHSPDLDRLVRRALDQNPSLESARDALAAANENRLAQQSALYPSISGSFNPTRQKTSRTYSPVPNNNSWLYTVHTAQLNISYVPDLWGGVRRGVEAAKALRDAQRDQLQAVYLTLTSSIVQAAIDQAALNAQFQATQSLVALQRTLLASAERQEQVGQFSRNDVAMQRASLAQNEASLAPLQKQLEQQKHLIAALVGDAPDAPEPTFTLESLSLPVELPVSLPARLVEQRPDIRTAAANWHAACAQVGVAVANRLPNVQLGATPGFAAASIAQMATPGFGQWTLAAMITQPLFDGGLLRHQEHAARAQYDQAAADYRTALIAALQDVADTLTAIRSDAAALGANASAATAAAESWHIAQAQYRLGDVSEVAMLQAQQTQLQAQLTLAQARADRLSDTVALFQALGGGWWNSKEPDAPRTPSWHPDKGLAVILP</sequence>
<reference evidence="4 5" key="1">
    <citation type="submission" date="2016-03" db="EMBL/GenBank/DDBJ databases">
        <title>Acetic acid bacteria sequencing.</title>
        <authorList>
            <person name="Brandt J."/>
            <person name="Jakob F."/>
            <person name="Vogel R.F."/>
        </authorList>
    </citation>
    <scope>NUCLEOTIDE SEQUENCE [LARGE SCALE GENOMIC DNA]</scope>
    <source>
        <strain evidence="4 5">TMW2.1084</strain>
    </source>
</reference>
<keyword evidence="2" id="KW-0732">Signal</keyword>
<gene>
    <name evidence="4" type="ORF">A0U91_09255</name>
</gene>
<feature type="signal peptide" evidence="2">
    <location>
        <begin position="1"/>
        <end position="20"/>
    </location>
</feature>
<feature type="region of interest" description="Disordered" evidence="3">
    <location>
        <begin position="32"/>
        <end position="54"/>
    </location>
</feature>
<keyword evidence="2" id="KW-0564">Palmitate</keyword>
<dbReference type="PANTHER" id="PTHR30203">
    <property type="entry name" value="OUTER MEMBRANE CATION EFFLUX PROTEIN"/>
    <property type="match status" value="1"/>
</dbReference>
<dbReference type="RefSeq" id="WP_077930859.1">
    <property type="nucleotide sequence ID" value="NZ_CP014687.1"/>
</dbReference>
<evidence type="ECO:0000313" key="4">
    <source>
        <dbReference type="EMBL" id="AQT05055.1"/>
    </source>
</evidence>
<dbReference type="InterPro" id="IPR003423">
    <property type="entry name" value="OMP_efflux"/>
</dbReference>
<keyword evidence="4" id="KW-0418">Kinase</keyword>
<dbReference type="Gene3D" id="2.20.200.10">
    <property type="entry name" value="Outer membrane efflux proteins (OEP)"/>
    <property type="match status" value="1"/>
</dbReference>
<dbReference type="GO" id="GO:0005886">
    <property type="term" value="C:plasma membrane"/>
    <property type="evidence" value="ECO:0007669"/>
    <property type="project" value="UniProtKB-SubCell"/>
</dbReference>
<keyword evidence="4" id="KW-0808">Transferase</keyword>
<evidence type="ECO:0000256" key="2">
    <source>
        <dbReference type="RuleBase" id="RU362097"/>
    </source>
</evidence>
<dbReference type="PANTHER" id="PTHR30203:SF33">
    <property type="entry name" value="BLR4455 PROTEIN"/>
    <property type="match status" value="1"/>
</dbReference>
<dbReference type="PROSITE" id="PS51257">
    <property type="entry name" value="PROKAR_LIPOPROTEIN"/>
    <property type="match status" value="1"/>
</dbReference>
<accession>A0A1U9LF16</accession>
<evidence type="ECO:0000256" key="3">
    <source>
        <dbReference type="SAM" id="MobiDB-lite"/>
    </source>
</evidence>
<name>A0A1U9LF16_9PROT</name>
<dbReference type="Gene3D" id="1.20.1600.10">
    <property type="entry name" value="Outer membrane efflux proteins (OEP)"/>
    <property type="match status" value="1"/>
</dbReference>
<dbReference type="NCBIfam" id="TIGR01845">
    <property type="entry name" value="outer_NodT"/>
    <property type="match status" value="1"/>
</dbReference>